<dbReference type="Pfam" id="PF00202">
    <property type="entry name" value="Aminotran_3"/>
    <property type="match status" value="1"/>
</dbReference>
<dbReference type="CDD" id="cd00610">
    <property type="entry name" value="OAT_like"/>
    <property type="match status" value="1"/>
</dbReference>
<evidence type="ECO:0000256" key="8">
    <source>
        <dbReference type="ARBA" id="ARBA00023244"/>
    </source>
</evidence>
<comment type="catalytic activity">
    <reaction evidence="1 9">
        <text>(S)-4-amino-5-oxopentanoate = 5-aminolevulinate</text>
        <dbReference type="Rhea" id="RHEA:14265"/>
        <dbReference type="ChEBI" id="CHEBI:57501"/>
        <dbReference type="ChEBI" id="CHEBI:356416"/>
        <dbReference type="EC" id="5.4.3.8"/>
    </reaction>
</comment>
<keyword evidence="5 9" id="KW-0663">Pyridoxal phosphate</keyword>
<dbReference type="PANTHER" id="PTHR43713">
    <property type="entry name" value="GLUTAMATE-1-SEMIALDEHYDE 2,1-AMINOMUTASE"/>
    <property type="match status" value="1"/>
</dbReference>
<organism evidence="10 11">
    <name type="scientific">Anabaena lutea FACHB-196</name>
    <dbReference type="NCBI Taxonomy" id="2692881"/>
    <lineage>
        <taxon>Bacteria</taxon>
        <taxon>Bacillati</taxon>
        <taxon>Cyanobacteriota</taxon>
        <taxon>Cyanophyceae</taxon>
        <taxon>Nostocales</taxon>
        <taxon>Nostocaceae</taxon>
        <taxon>Anabaena</taxon>
    </lineage>
</organism>
<evidence type="ECO:0000256" key="2">
    <source>
        <dbReference type="ARBA" id="ARBA00001933"/>
    </source>
</evidence>
<comment type="subcellular location">
    <subcellularLocation>
        <location evidence="9">Cytoplasm</location>
    </subcellularLocation>
</comment>
<evidence type="ECO:0000256" key="1">
    <source>
        <dbReference type="ARBA" id="ARBA00001579"/>
    </source>
</evidence>
<keyword evidence="6" id="KW-0149">Chlorophyll biosynthesis</keyword>
<evidence type="ECO:0000256" key="3">
    <source>
        <dbReference type="ARBA" id="ARBA00004819"/>
    </source>
</evidence>
<evidence type="ECO:0000256" key="7">
    <source>
        <dbReference type="ARBA" id="ARBA00023235"/>
    </source>
</evidence>
<dbReference type="EC" id="5.4.3.8" evidence="9"/>
<evidence type="ECO:0000256" key="4">
    <source>
        <dbReference type="ARBA" id="ARBA00008981"/>
    </source>
</evidence>
<dbReference type="HAMAP" id="MF_00375">
    <property type="entry name" value="HemL_aminotrans_3"/>
    <property type="match status" value="1"/>
</dbReference>
<dbReference type="NCBIfam" id="NF000818">
    <property type="entry name" value="PRK00062.1"/>
    <property type="match status" value="1"/>
</dbReference>
<name>A0ABR8FND7_9NOST</name>
<feature type="modified residue" description="N6-(pyridoxal phosphate)lysine" evidence="9">
    <location>
        <position position="272"/>
    </location>
</feature>
<dbReference type="Proteomes" id="UP000640531">
    <property type="component" value="Unassembled WGS sequence"/>
</dbReference>
<dbReference type="InterPro" id="IPR004639">
    <property type="entry name" value="4pyrrol_synth_GluAld_NH2Trfase"/>
</dbReference>
<keyword evidence="7 9" id="KW-0413">Isomerase</keyword>
<comment type="caution">
    <text evidence="10">The sequence shown here is derived from an EMBL/GenBank/DDBJ whole genome shotgun (WGS) entry which is preliminary data.</text>
</comment>
<dbReference type="InterPro" id="IPR005814">
    <property type="entry name" value="Aminotrans_3"/>
</dbReference>
<dbReference type="GO" id="GO:0042286">
    <property type="term" value="F:glutamate-1-semialdehyde 2,1-aminomutase activity"/>
    <property type="evidence" value="ECO:0007669"/>
    <property type="project" value="UniProtKB-EC"/>
</dbReference>
<dbReference type="Gene3D" id="3.90.1150.10">
    <property type="entry name" value="Aspartate Aminotransferase, domain 1"/>
    <property type="match status" value="1"/>
</dbReference>
<evidence type="ECO:0000256" key="9">
    <source>
        <dbReference type="HAMAP-Rule" id="MF_00375"/>
    </source>
</evidence>
<comment type="cofactor">
    <cofactor evidence="2 9">
        <name>pyridoxal 5'-phosphate</name>
        <dbReference type="ChEBI" id="CHEBI:597326"/>
    </cofactor>
</comment>
<dbReference type="InterPro" id="IPR015421">
    <property type="entry name" value="PyrdxlP-dep_Trfase_major"/>
</dbReference>
<evidence type="ECO:0000256" key="6">
    <source>
        <dbReference type="ARBA" id="ARBA00023171"/>
    </source>
</evidence>
<evidence type="ECO:0000256" key="5">
    <source>
        <dbReference type="ARBA" id="ARBA00022898"/>
    </source>
</evidence>
<keyword evidence="11" id="KW-1185">Reference proteome</keyword>
<comment type="pathway">
    <text evidence="3">Porphyrin-containing compound metabolism; protoporphyrin-IX biosynthesis; 5-aminolevulinate from L-glutamyl-tRNA(Glu): step 2/2.</text>
</comment>
<evidence type="ECO:0000313" key="10">
    <source>
        <dbReference type="EMBL" id="MBD2571319.1"/>
    </source>
</evidence>
<comment type="similarity">
    <text evidence="4 9">Belongs to the class-III pyridoxal-phosphate-dependent aminotransferase family. HemL subfamily.</text>
</comment>
<proteinExistence type="inferred from homology"/>
<dbReference type="Gene3D" id="3.40.640.10">
    <property type="entry name" value="Type I PLP-dependent aspartate aminotransferase-like (Major domain)"/>
    <property type="match status" value="1"/>
</dbReference>
<dbReference type="NCBIfam" id="TIGR00713">
    <property type="entry name" value="hemL"/>
    <property type="match status" value="1"/>
</dbReference>
<evidence type="ECO:0000313" key="11">
    <source>
        <dbReference type="Proteomes" id="UP000640531"/>
    </source>
</evidence>
<dbReference type="RefSeq" id="WP_190720874.1">
    <property type="nucleotide sequence ID" value="NZ_JACJST010000047.1"/>
</dbReference>
<dbReference type="EMBL" id="JACJST010000047">
    <property type="protein sequence ID" value="MBD2571319.1"/>
    <property type="molecule type" value="Genomic_DNA"/>
</dbReference>
<accession>A0ABR8FND7</accession>
<dbReference type="InterPro" id="IPR015424">
    <property type="entry name" value="PyrdxlP-dep_Trfase"/>
</dbReference>
<dbReference type="InterPro" id="IPR049704">
    <property type="entry name" value="Aminotrans_3_PPA_site"/>
</dbReference>
<keyword evidence="8 9" id="KW-0627">Porphyrin biosynthesis</keyword>
<gene>
    <name evidence="9 10" type="primary">hemL</name>
    <name evidence="10" type="ORF">H6G59_26240</name>
</gene>
<keyword evidence="9" id="KW-0963">Cytoplasm</keyword>
<dbReference type="PANTHER" id="PTHR43713:SF3">
    <property type="entry name" value="GLUTAMATE-1-SEMIALDEHYDE 2,1-AMINOMUTASE 1, CHLOROPLASTIC-RELATED"/>
    <property type="match status" value="1"/>
</dbReference>
<dbReference type="SUPFAM" id="SSF53383">
    <property type="entry name" value="PLP-dependent transferases"/>
    <property type="match status" value="1"/>
</dbReference>
<dbReference type="InterPro" id="IPR015422">
    <property type="entry name" value="PyrdxlP-dep_Trfase_small"/>
</dbReference>
<reference evidence="10 11" key="1">
    <citation type="journal article" date="2020" name="ISME J.">
        <title>Comparative genomics reveals insights into cyanobacterial evolution and habitat adaptation.</title>
        <authorList>
            <person name="Chen M.Y."/>
            <person name="Teng W.K."/>
            <person name="Zhao L."/>
            <person name="Hu C.X."/>
            <person name="Zhou Y.K."/>
            <person name="Han B.P."/>
            <person name="Song L.R."/>
            <person name="Shu W.S."/>
        </authorList>
    </citation>
    <scope>NUCLEOTIDE SEQUENCE [LARGE SCALE GENOMIC DNA]</scope>
    <source>
        <strain evidence="10 11">FACHB-196</strain>
    </source>
</reference>
<protein>
    <recommendedName>
        <fullName evidence="9">Glutamate-1-semialdehyde 2,1-aminomutase</fullName>
        <shortName evidence="9">GSA</shortName>
        <ecNumber evidence="9">5.4.3.8</ecNumber>
    </recommendedName>
    <alternativeName>
        <fullName evidence="9">Glutamate-1-semialdehyde aminotransferase</fullName>
        <shortName evidence="9">GSA-AT</shortName>
    </alternativeName>
</protein>
<dbReference type="PROSITE" id="PS00600">
    <property type="entry name" value="AA_TRANSFER_CLASS_3"/>
    <property type="match status" value="1"/>
</dbReference>
<comment type="subunit">
    <text evidence="9">Homodimer.</text>
</comment>
<sequence>MVNTTIKTTKSQETFAAAQNLMPGGVSSPVRAFKSVGGQPIVFDRVNGAYIWDVDGNQYIDYVGSWGPAICGHAHPEVITALHTALEKGTSFGAPCVLENVLAEMVIDAVKSIEMVRFVNSGTEACMAVLRLMRAFTNREKIIKFEGCYHGHADMFLVKAGSGVATLGLPDSPGVPKAATISTLTAPFNDLEAVKALFEENRDEIAGVILEPVVGNAGFITPDAGFLEGLRELTHEHGALLVFDEVMTGFRIAYGGAQEKFGITPDLTTLGKVIGGGLPVGAYGGRRDIMSMIAPAGPVYQAGTLSGNPLAMTAGIKTLELLQKPGTYEYLARITQKLADGLVQIAQETGHPACGGNLSAMFGLFFTDGPVHNYEDAKKSDTAKFGRFHRGMLERGIYLAPSQFEAGFTSLAHTDEDIEQTLAAVRDVMSSL</sequence>